<evidence type="ECO:0008006" key="4">
    <source>
        <dbReference type="Google" id="ProtNLM"/>
    </source>
</evidence>
<evidence type="ECO:0000313" key="2">
    <source>
        <dbReference type="EMBL" id="PND36935.1"/>
    </source>
</evidence>
<feature type="transmembrane region" description="Helical" evidence="1">
    <location>
        <begin position="47"/>
        <end position="66"/>
    </location>
</feature>
<dbReference type="Proteomes" id="UP000235916">
    <property type="component" value="Unassembled WGS sequence"/>
</dbReference>
<feature type="transmembrane region" description="Helical" evidence="1">
    <location>
        <begin position="78"/>
        <end position="99"/>
    </location>
</feature>
<feature type="transmembrane region" description="Helical" evidence="1">
    <location>
        <begin position="7"/>
        <end position="27"/>
    </location>
</feature>
<feature type="transmembrane region" description="Helical" evidence="1">
    <location>
        <begin position="105"/>
        <end position="126"/>
    </location>
</feature>
<feature type="transmembrane region" description="Helical" evidence="1">
    <location>
        <begin position="172"/>
        <end position="191"/>
    </location>
</feature>
<organism evidence="2 3">
    <name type="scientific">Kinneretia aquatilis</name>
    <dbReference type="NCBI Taxonomy" id="2070761"/>
    <lineage>
        <taxon>Bacteria</taxon>
        <taxon>Pseudomonadati</taxon>
        <taxon>Pseudomonadota</taxon>
        <taxon>Betaproteobacteria</taxon>
        <taxon>Burkholderiales</taxon>
        <taxon>Sphaerotilaceae</taxon>
        <taxon>Roseateles</taxon>
    </lineage>
</organism>
<gene>
    <name evidence="2" type="ORF">C1O66_04865</name>
</gene>
<keyword evidence="1" id="KW-1133">Transmembrane helix</keyword>
<keyword evidence="1" id="KW-0812">Transmembrane</keyword>
<protein>
    <recommendedName>
        <fullName evidence="4">DUF2306 domain-containing protein</fullName>
    </recommendedName>
</protein>
<name>A0A2N8KTZ8_9BURK</name>
<dbReference type="RefSeq" id="WP_102766858.1">
    <property type="nucleotide sequence ID" value="NZ_POSP01000003.1"/>
</dbReference>
<keyword evidence="3" id="KW-1185">Reference proteome</keyword>
<accession>A0A2N8KTZ8</accession>
<comment type="caution">
    <text evidence="2">The sequence shown here is derived from an EMBL/GenBank/DDBJ whole genome shotgun (WGS) entry which is preliminary data.</text>
</comment>
<proteinExistence type="predicted"/>
<sequence>MARKIAWVLMLLSAILVALYAVVLLLMPGIRPAFIQNLFARFPVTTLIHFMGGAVAIVAGALQFSVSLRLRYRGLHRWLGRAYVFSIVFAGVAGLILAVKSIGGLYVASGFGLMAVFWLATTLNAYRLIRQGHVKSHQDWMVRSYAVTLAGVTLRLYLGVSVILGIKFFDAYPVLAWICWVPNLLVAEWLIRRRLPAARESERPGPIELNLGAGRQT</sequence>
<evidence type="ECO:0000256" key="1">
    <source>
        <dbReference type="SAM" id="Phobius"/>
    </source>
</evidence>
<dbReference type="AlphaFoldDB" id="A0A2N8KTZ8"/>
<evidence type="ECO:0000313" key="3">
    <source>
        <dbReference type="Proteomes" id="UP000235916"/>
    </source>
</evidence>
<dbReference type="OrthoDB" id="8759010at2"/>
<feature type="transmembrane region" description="Helical" evidence="1">
    <location>
        <begin position="146"/>
        <end position="166"/>
    </location>
</feature>
<dbReference type="InterPro" id="IPR018750">
    <property type="entry name" value="DUF2306_membrane"/>
</dbReference>
<reference evidence="2 3" key="1">
    <citation type="submission" date="2018-01" db="EMBL/GenBank/DDBJ databases">
        <title>Draft genome sequence of Paucibacter aquatile CR182 isolated from freshwater of the Nakdong River.</title>
        <authorList>
            <person name="Choi A."/>
            <person name="Chung E.J."/>
        </authorList>
    </citation>
    <scope>NUCLEOTIDE SEQUENCE [LARGE SCALE GENOMIC DNA]</scope>
    <source>
        <strain evidence="2 3">CR182</strain>
    </source>
</reference>
<keyword evidence="1" id="KW-0472">Membrane</keyword>
<dbReference type="EMBL" id="POSP01000003">
    <property type="protein sequence ID" value="PND36935.1"/>
    <property type="molecule type" value="Genomic_DNA"/>
</dbReference>
<dbReference type="Pfam" id="PF10067">
    <property type="entry name" value="DUF2306"/>
    <property type="match status" value="1"/>
</dbReference>